<accession>A0AAN9VAT7</accession>
<name>A0AAN9VAT7_9ORTH</name>
<organism evidence="1 2">
    <name type="scientific">Gryllus longicercus</name>
    <dbReference type="NCBI Taxonomy" id="2509291"/>
    <lineage>
        <taxon>Eukaryota</taxon>
        <taxon>Metazoa</taxon>
        <taxon>Ecdysozoa</taxon>
        <taxon>Arthropoda</taxon>
        <taxon>Hexapoda</taxon>
        <taxon>Insecta</taxon>
        <taxon>Pterygota</taxon>
        <taxon>Neoptera</taxon>
        <taxon>Polyneoptera</taxon>
        <taxon>Orthoptera</taxon>
        <taxon>Ensifera</taxon>
        <taxon>Gryllidea</taxon>
        <taxon>Grylloidea</taxon>
        <taxon>Gryllidae</taxon>
        <taxon>Gryllinae</taxon>
        <taxon>Gryllus</taxon>
    </lineage>
</organism>
<comment type="caution">
    <text evidence="1">The sequence shown here is derived from an EMBL/GenBank/DDBJ whole genome shotgun (WGS) entry which is preliminary data.</text>
</comment>
<dbReference type="AlphaFoldDB" id="A0AAN9VAT7"/>
<dbReference type="Proteomes" id="UP001378592">
    <property type="component" value="Unassembled WGS sequence"/>
</dbReference>
<gene>
    <name evidence="1" type="ORF">R5R35_004000</name>
</gene>
<evidence type="ECO:0000313" key="2">
    <source>
        <dbReference type="Proteomes" id="UP001378592"/>
    </source>
</evidence>
<protein>
    <submittedName>
        <fullName evidence="1">Uncharacterized protein</fullName>
    </submittedName>
</protein>
<keyword evidence="2" id="KW-1185">Reference proteome</keyword>
<reference evidence="1 2" key="1">
    <citation type="submission" date="2024-03" db="EMBL/GenBank/DDBJ databases">
        <title>The genome assembly and annotation of the cricket Gryllus longicercus Weissman &amp; Gray.</title>
        <authorList>
            <person name="Szrajer S."/>
            <person name="Gray D."/>
            <person name="Ylla G."/>
        </authorList>
    </citation>
    <scope>NUCLEOTIDE SEQUENCE [LARGE SCALE GENOMIC DNA]</scope>
    <source>
        <strain evidence="1">DAG 2021-001</strain>
        <tissue evidence="1">Whole body minus gut</tissue>
    </source>
</reference>
<sequence length="246" mass="29238">MPRRLQFTFQYLASPKDKKTSLPAITSIVTEDNKQYVLPQEMRFVTEHPELMKTDVFKRVKNSLTQRGQNRTVWITLTKEMAQTYMDEEGNIMFNDLYLEQIIKTDLLESTEKNNSQLNLKQITDKFMIEKFTSKHSNANQWLDTFEKECKRFDINEGRTMIEILRLFLDKSCLDWYPATLIILTVEAEWSQWKERFLESFADKGWCTGMYAVYYRYKEGSLTEYAMRKEKLLLNMDNAISSKTLV</sequence>
<evidence type="ECO:0000313" key="1">
    <source>
        <dbReference type="EMBL" id="KAK7792870.1"/>
    </source>
</evidence>
<dbReference type="EMBL" id="JAZDUA010000417">
    <property type="protein sequence ID" value="KAK7792870.1"/>
    <property type="molecule type" value="Genomic_DNA"/>
</dbReference>
<proteinExistence type="predicted"/>